<dbReference type="Pfam" id="PF00534">
    <property type="entry name" value="Glycos_transf_1"/>
    <property type="match status" value="1"/>
</dbReference>
<name>A0ABV7VQX1_9GAMM</name>
<organism evidence="9 10">
    <name type="scientific">Bacterioplanoides pacificum</name>
    <dbReference type="NCBI Taxonomy" id="1171596"/>
    <lineage>
        <taxon>Bacteria</taxon>
        <taxon>Pseudomonadati</taxon>
        <taxon>Pseudomonadota</taxon>
        <taxon>Gammaproteobacteria</taxon>
        <taxon>Oceanospirillales</taxon>
        <taxon>Oceanospirillaceae</taxon>
        <taxon>Bacterioplanoides</taxon>
    </lineage>
</organism>
<keyword evidence="2" id="KW-0328">Glycosyltransferase</keyword>
<feature type="domain" description="tRNA-queuosine alpha-mannosyltransferase N-terminal" evidence="8">
    <location>
        <begin position="4"/>
        <end position="173"/>
    </location>
</feature>
<evidence type="ECO:0000313" key="10">
    <source>
        <dbReference type="Proteomes" id="UP001595722"/>
    </source>
</evidence>
<proteinExistence type="inferred from homology"/>
<evidence type="ECO:0000256" key="3">
    <source>
        <dbReference type="ARBA" id="ARBA00022679"/>
    </source>
</evidence>
<dbReference type="InterPro" id="IPR051862">
    <property type="entry name" value="GT-like_domain_containing_1"/>
</dbReference>
<dbReference type="Pfam" id="PF12038">
    <property type="entry name" value="QTMAN_N"/>
    <property type="match status" value="1"/>
</dbReference>
<dbReference type="InterPro" id="IPR022701">
    <property type="entry name" value="QTMAN_N"/>
</dbReference>
<dbReference type="Gene3D" id="3.40.50.2000">
    <property type="entry name" value="Glycogen Phosphorylase B"/>
    <property type="match status" value="1"/>
</dbReference>
<evidence type="ECO:0000256" key="2">
    <source>
        <dbReference type="ARBA" id="ARBA00022676"/>
    </source>
</evidence>
<evidence type="ECO:0000259" key="8">
    <source>
        <dbReference type="Pfam" id="PF12038"/>
    </source>
</evidence>
<evidence type="ECO:0000256" key="4">
    <source>
        <dbReference type="ARBA" id="ARBA00044517"/>
    </source>
</evidence>
<dbReference type="Proteomes" id="UP001595722">
    <property type="component" value="Unassembled WGS sequence"/>
</dbReference>
<evidence type="ECO:0000256" key="5">
    <source>
        <dbReference type="ARBA" id="ARBA00044539"/>
    </source>
</evidence>
<evidence type="ECO:0000259" key="7">
    <source>
        <dbReference type="Pfam" id="PF00534"/>
    </source>
</evidence>
<dbReference type="InterPro" id="IPR001296">
    <property type="entry name" value="Glyco_trans_1"/>
</dbReference>
<gene>
    <name evidence="9" type="ORF">ACFOMG_07335</name>
</gene>
<sequence length="348" mass="39540">MKTKVLLLSAYRSDSHASWADWLQQYLDVDWRVLELPGRYFRWRIRGNPLSWLEALPELLNGWQPDRILATSMVDISTIRGLFPQLAGVPLDYYFHENQFAYPLGAGQHSSLDPQMVQLYGALAADRLWFNSEFNQTSFLDGVGQLLKKLPDHKPTNLRARLQQKCGWLPVPLTAIGSGGDKMPGLIVWNHRWEYDKCPEVFLAVLQSLQQRQLDFKLALLGPRAKQIPPALQQIECQFAEHIVVNGRVSRADYVYWLQRAEVVISTAKHEFQGLSMLEACSAGAIPVVPDDLCYREQYPPEHRFPVADAERAADIVQAAFTGQLSSVDVQAWLAESTAARWHTLFVV</sequence>
<dbReference type="PANTHER" id="PTHR13615">
    <property type="entry name" value="GLYCOSYLTRANSFERASE-LIKE 1"/>
    <property type="match status" value="1"/>
</dbReference>
<dbReference type="EMBL" id="JBHRYB010000005">
    <property type="protein sequence ID" value="MFC3679923.1"/>
    <property type="molecule type" value="Genomic_DNA"/>
</dbReference>
<keyword evidence="10" id="KW-1185">Reference proteome</keyword>
<comment type="similarity">
    <text evidence="1">Belongs to the glycosyltransferase group 1 family. Glycosyltransferase 4 subfamily.</text>
</comment>
<dbReference type="EC" id="2.4.1.110" evidence="4"/>
<reference evidence="10" key="1">
    <citation type="journal article" date="2019" name="Int. J. Syst. Evol. Microbiol.">
        <title>The Global Catalogue of Microorganisms (GCM) 10K type strain sequencing project: providing services to taxonomists for standard genome sequencing and annotation.</title>
        <authorList>
            <consortium name="The Broad Institute Genomics Platform"/>
            <consortium name="The Broad Institute Genome Sequencing Center for Infectious Disease"/>
            <person name="Wu L."/>
            <person name="Ma J."/>
        </authorList>
    </citation>
    <scope>NUCLEOTIDE SEQUENCE [LARGE SCALE GENOMIC DNA]</scope>
    <source>
        <strain evidence="10">KCTC 42424</strain>
    </source>
</reference>
<dbReference type="RefSeq" id="WP_376865732.1">
    <property type="nucleotide sequence ID" value="NZ_JBHRYB010000005.1"/>
</dbReference>
<feature type="domain" description="Glycosyl transferase family 1" evidence="7">
    <location>
        <begin position="183"/>
        <end position="299"/>
    </location>
</feature>
<dbReference type="SUPFAM" id="SSF53756">
    <property type="entry name" value="UDP-Glycosyltransferase/glycogen phosphorylase"/>
    <property type="match status" value="1"/>
</dbReference>
<keyword evidence="3" id="KW-0808">Transferase</keyword>
<comment type="caution">
    <text evidence="9">The sequence shown here is derived from an EMBL/GenBank/DDBJ whole genome shotgun (WGS) entry which is preliminary data.</text>
</comment>
<evidence type="ECO:0000256" key="6">
    <source>
        <dbReference type="ARBA" id="ARBA00048439"/>
    </source>
</evidence>
<dbReference type="PANTHER" id="PTHR13615:SF3">
    <property type="entry name" value="GLYCOSYLTRANSFERASE-LIKE DOMAIN-CONTAINING PROTEIN 1"/>
    <property type="match status" value="1"/>
</dbReference>
<accession>A0ABV7VQX1</accession>
<protein>
    <recommendedName>
        <fullName evidence="5">tRNA-queuosine alpha-mannosyltransferase</fullName>
        <ecNumber evidence="4">2.4.1.110</ecNumber>
    </recommendedName>
</protein>
<evidence type="ECO:0000313" key="9">
    <source>
        <dbReference type="EMBL" id="MFC3679923.1"/>
    </source>
</evidence>
<evidence type="ECO:0000256" key="1">
    <source>
        <dbReference type="ARBA" id="ARBA00009481"/>
    </source>
</evidence>
<comment type="catalytic activity">
    <reaction evidence="6">
        <text>queuosine(34) in tRNA(Asp) + GDP-alpha-D-mannose = O-4''-alpha-D-mannosylqueuosine(34) in tRNA(Asp) + GDP + H(+)</text>
        <dbReference type="Rhea" id="RHEA:12885"/>
        <dbReference type="Rhea" id="RHEA-COMP:18572"/>
        <dbReference type="Rhea" id="RHEA-COMP:18581"/>
        <dbReference type="ChEBI" id="CHEBI:15378"/>
        <dbReference type="ChEBI" id="CHEBI:57527"/>
        <dbReference type="ChEBI" id="CHEBI:58189"/>
        <dbReference type="ChEBI" id="CHEBI:194431"/>
        <dbReference type="ChEBI" id="CHEBI:194442"/>
        <dbReference type="EC" id="2.4.1.110"/>
    </reaction>
    <physiologicalReaction direction="left-to-right" evidence="6">
        <dbReference type="Rhea" id="RHEA:12886"/>
    </physiologicalReaction>
</comment>